<evidence type="ECO:0000256" key="6">
    <source>
        <dbReference type="ARBA" id="ARBA00022989"/>
    </source>
</evidence>
<keyword evidence="6 8" id="KW-1133">Transmembrane helix</keyword>
<evidence type="ECO:0000256" key="5">
    <source>
        <dbReference type="ARBA" id="ARBA00022840"/>
    </source>
</evidence>
<dbReference type="PANTHER" id="PTHR43394:SF1">
    <property type="entry name" value="ATP-BINDING CASSETTE SUB-FAMILY B MEMBER 10, MITOCHONDRIAL"/>
    <property type="match status" value="1"/>
</dbReference>
<evidence type="ECO:0000256" key="1">
    <source>
        <dbReference type="ARBA" id="ARBA00004651"/>
    </source>
</evidence>
<feature type="domain" description="ABC transmembrane type-1" evidence="10">
    <location>
        <begin position="36"/>
        <end position="318"/>
    </location>
</feature>
<dbReference type="RefSeq" id="WP_092852330.1">
    <property type="nucleotide sequence ID" value="NZ_FOMI01000007.1"/>
</dbReference>
<dbReference type="OrthoDB" id="9780296at2"/>
<dbReference type="CDD" id="cd07346">
    <property type="entry name" value="ABC_6TM_exporters"/>
    <property type="match status" value="1"/>
</dbReference>
<dbReference type="Gene3D" id="1.20.1560.10">
    <property type="entry name" value="ABC transporter type 1, transmembrane domain"/>
    <property type="match status" value="1"/>
</dbReference>
<reference evidence="12" key="1">
    <citation type="submission" date="2016-10" db="EMBL/GenBank/DDBJ databases">
        <authorList>
            <person name="Varghese N."/>
            <person name="Submissions S."/>
        </authorList>
    </citation>
    <scope>NUCLEOTIDE SEQUENCE [LARGE SCALE GENOMIC DNA]</scope>
    <source>
        <strain evidence="12">DSM 25730</strain>
    </source>
</reference>
<dbReference type="GO" id="GO:0016887">
    <property type="term" value="F:ATP hydrolysis activity"/>
    <property type="evidence" value="ECO:0007669"/>
    <property type="project" value="InterPro"/>
</dbReference>
<keyword evidence="3 8" id="KW-0812">Transmembrane</keyword>
<dbReference type="InterPro" id="IPR011527">
    <property type="entry name" value="ABC1_TM_dom"/>
</dbReference>
<keyword evidence="12" id="KW-1185">Reference proteome</keyword>
<proteinExistence type="predicted"/>
<dbReference type="InterPro" id="IPR017871">
    <property type="entry name" value="ABC_transporter-like_CS"/>
</dbReference>
<evidence type="ECO:0000256" key="2">
    <source>
        <dbReference type="ARBA" id="ARBA00022448"/>
    </source>
</evidence>
<dbReference type="PANTHER" id="PTHR43394">
    <property type="entry name" value="ATP-DEPENDENT PERMEASE MDL1, MITOCHONDRIAL"/>
    <property type="match status" value="1"/>
</dbReference>
<dbReference type="Pfam" id="PF00005">
    <property type="entry name" value="ABC_tran"/>
    <property type="match status" value="1"/>
</dbReference>
<name>A0A1I1QTA8_9FLAO</name>
<dbReference type="SUPFAM" id="SSF90123">
    <property type="entry name" value="ABC transporter transmembrane region"/>
    <property type="match status" value="1"/>
</dbReference>
<dbReference type="GO" id="GO:0005886">
    <property type="term" value="C:plasma membrane"/>
    <property type="evidence" value="ECO:0007669"/>
    <property type="project" value="UniProtKB-SubCell"/>
</dbReference>
<organism evidence="11 12">
    <name type="scientific">Algibacter pectinivorans</name>
    <dbReference type="NCBI Taxonomy" id="870482"/>
    <lineage>
        <taxon>Bacteria</taxon>
        <taxon>Pseudomonadati</taxon>
        <taxon>Bacteroidota</taxon>
        <taxon>Flavobacteriia</taxon>
        <taxon>Flavobacteriales</taxon>
        <taxon>Flavobacteriaceae</taxon>
        <taxon>Algibacter</taxon>
    </lineage>
</organism>
<dbReference type="SUPFAM" id="SSF52540">
    <property type="entry name" value="P-loop containing nucleoside triphosphate hydrolases"/>
    <property type="match status" value="1"/>
</dbReference>
<keyword evidence="5 11" id="KW-0067">ATP-binding</keyword>
<evidence type="ECO:0000259" key="10">
    <source>
        <dbReference type="PROSITE" id="PS50929"/>
    </source>
</evidence>
<dbReference type="STRING" id="870482.SAMN04487987_107141"/>
<dbReference type="EMBL" id="FOMI01000007">
    <property type="protein sequence ID" value="SFD25309.1"/>
    <property type="molecule type" value="Genomic_DNA"/>
</dbReference>
<dbReference type="InterPro" id="IPR036640">
    <property type="entry name" value="ABC1_TM_sf"/>
</dbReference>
<evidence type="ECO:0000256" key="7">
    <source>
        <dbReference type="ARBA" id="ARBA00023136"/>
    </source>
</evidence>
<feature type="transmembrane region" description="Helical" evidence="8">
    <location>
        <begin position="34"/>
        <end position="52"/>
    </location>
</feature>
<dbReference type="Pfam" id="PF00664">
    <property type="entry name" value="ABC_membrane"/>
    <property type="match status" value="1"/>
</dbReference>
<evidence type="ECO:0000256" key="8">
    <source>
        <dbReference type="SAM" id="Phobius"/>
    </source>
</evidence>
<feature type="transmembrane region" description="Helical" evidence="8">
    <location>
        <begin position="72"/>
        <end position="93"/>
    </location>
</feature>
<dbReference type="AlphaFoldDB" id="A0A1I1QTA8"/>
<dbReference type="InterPro" id="IPR003593">
    <property type="entry name" value="AAA+_ATPase"/>
</dbReference>
<sequence length="590" mass="65154">MQHLKESSKNQDKTKPKVTMAQAFKTIIWPRRKLVFIGLVLIVIRSLAGLILPWQSKVLLDEVVPSKDVSQVYTLIAIVLAAITVQATTSFALTRILSVQAQYLISELRAQVQKKVLSLPISFFDNTKSGALVSRIMSDVEGVRNLIGTGLVQLVGGSFTAVVSLIILIKLNPWMTLFVFVPLSIFGFIALKAFKYIRPIFRKRGKINAEVKGRLTETLAGVRVIKAFNAEEQENIVFEKGVDKLYQNVKKSLTATAFMTSSSTFLIGVATTGIMGIGGYYMILGEMTTGEFLFFTLILGFMIAPIVQMSNIGSQLTEALAGLDRTEELMNMTAEEDNVNRTIQLEALKGDVEFNDVSFAYEADKEVLHNISFKAPAGSVTALVGSSGSGKSTIAGLSATFLNPNSGQVTIDNQDLSKVKLNSYRKYLGVVLQDEFLFEGTIRENIMFPRPNATEEELQNAVKAAYVNEFTDRFDDGLETLIGERGVKLSGGQRQRLAIARAILANPKIVILDEATSNLDTESEALIQKSLNELVKDRTTIVIAHRLSTIRKADQILVIEAGRIVERGTHDELIKLNGRYFDLYTYQAKI</sequence>
<keyword evidence="2" id="KW-0813">Transport</keyword>
<feature type="transmembrane region" description="Helical" evidence="8">
    <location>
        <begin position="145"/>
        <end position="168"/>
    </location>
</feature>
<dbReference type="Gene3D" id="3.40.50.300">
    <property type="entry name" value="P-loop containing nucleotide triphosphate hydrolases"/>
    <property type="match status" value="1"/>
</dbReference>
<feature type="transmembrane region" description="Helical" evidence="8">
    <location>
        <begin position="265"/>
        <end position="283"/>
    </location>
</feature>
<dbReference type="Proteomes" id="UP000199439">
    <property type="component" value="Unassembled WGS sequence"/>
</dbReference>
<protein>
    <submittedName>
        <fullName evidence="11">ATP-binding cassette, subfamily B, MsbA</fullName>
    </submittedName>
</protein>
<gene>
    <name evidence="11" type="ORF">SAMN04487987_107141</name>
</gene>
<keyword evidence="7 8" id="KW-0472">Membrane</keyword>
<feature type="domain" description="ABC transporter" evidence="9">
    <location>
        <begin position="352"/>
        <end position="586"/>
    </location>
</feature>
<dbReference type="InterPro" id="IPR027417">
    <property type="entry name" value="P-loop_NTPase"/>
</dbReference>
<evidence type="ECO:0000313" key="11">
    <source>
        <dbReference type="EMBL" id="SFD25309.1"/>
    </source>
</evidence>
<dbReference type="GO" id="GO:0005524">
    <property type="term" value="F:ATP binding"/>
    <property type="evidence" value="ECO:0007669"/>
    <property type="project" value="UniProtKB-KW"/>
</dbReference>
<accession>A0A1I1QTA8</accession>
<dbReference type="SMART" id="SM00382">
    <property type="entry name" value="AAA"/>
    <property type="match status" value="1"/>
</dbReference>
<dbReference type="GO" id="GO:0015421">
    <property type="term" value="F:ABC-type oligopeptide transporter activity"/>
    <property type="evidence" value="ECO:0007669"/>
    <property type="project" value="TreeGrafter"/>
</dbReference>
<comment type="subcellular location">
    <subcellularLocation>
        <location evidence="1">Cell membrane</location>
        <topology evidence="1">Multi-pass membrane protein</topology>
    </subcellularLocation>
</comment>
<evidence type="ECO:0000256" key="4">
    <source>
        <dbReference type="ARBA" id="ARBA00022741"/>
    </source>
</evidence>
<feature type="transmembrane region" description="Helical" evidence="8">
    <location>
        <begin position="174"/>
        <end position="194"/>
    </location>
</feature>
<dbReference type="PROSITE" id="PS50893">
    <property type="entry name" value="ABC_TRANSPORTER_2"/>
    <property type="match status" value="1"/>
</dbReference>
<dbReference type="InterPro" id="IPR003439">
    <property type="entry name" value="ABC_transporter-like_ATP-bd"/>
</dbReference>
<evidence type="ECO:0000256" key="3">
    <source>
        <dbReference type="ARBA" id="ARBA00022692"/>
    </source>
</evidence>
<evidence type="ECO:0000313" key="12">
    <source>
        <dbReference type="Proteomes" id="UP000199439"/>
    </source>
</evidence>
<dbReference type="PROSITE" id="PS00211">
    <property type="entry name" value="ABC_TRANSPORTER_1"/>
    <property type="match status" value="1"/>
</dbReference>
<dbReference type="InterPro" id="IPR039421">
    <property type="entry name" value="Type_1_exporter"/>
</dbReference>
<dbReference type="PROSITE" id="PS50929">
    <property type="entry name" value="ABC_TM1F"/>
    <property type="match status" value="1"/>
</dbReference>
<evidence type="ECO:0000259" key="9">
    <source>
        <dbReference type="PROSITE" id="PS50893"/>
    </source>
</evidence>
<dbReference type="FunFam" id="3.40.50.300:FF:000287">
    <property type="entry name" value="Multidrug ABC transporter ATP-binding protein"/>
    <property type="match status" value="1"/>
</dbReference>
<keyword evidence="4" id="KW-0547">Nucleotide-binding</keyword>